<accession>A0AAJ6CLR0</accession>
<dbReference type="CDD" id="cd00741">
    <property type="entry name" value="Lipase"/>
    <property type="match status" value="1"/>
</dbReference>
<feature type="compositionally biased region" description="Pro residues" evidence="4">
    <location>
        <begin position="1311"/>
        <end position="1336"/>
    </location>
</feature>
<keyword evidence="1" id="KW-0677">Repeat</keyword>
<feature type="compositionally biased region" description="Pro residues" evidence="4">
    <location>
        <begin position="1076"/>
        <end position="1089"/>
    </location>
</feature>
<feature type="domain" description="Fungal lipase-type" evidence="5">
    <location>
        <begin position="1453"/>
        <end position="1564"/>
    </location>
</feature>
<feature type="compositionally biased region" description="Basic and acidic residues" evidence="4">
    <location>
        <begin position="780"/>
        <end position="792"/>
    </location>
</feature>
<evidence type="ECO:0000256" key="4">
    <source>
        <dbReference type="SAM" id="MobiDB-lite"/>
    </source>
</evidence>
<feature type="compositionally biased region" description="Polar residues" evidence="4">
    <location>
        <begin position="95"/>
        <end position="108"/>
    </location>
</feature>
<comment type="catalytic activity">
    <reaction evidence="3">
        <text>a monoacylglycerol + H2O = glycerol + a fatty acid + H(+)</text>
        <dbReference type="Rhea" id="RHEA:15245"/>
        <dbReference type="ChEBI" id="CHEBI:15377"/>
        <dbReference type="ChEBI" id="CHEBI:15378"/>
        <dbReference type="ChEBI" id="CHEBI:17408"/>
        <dbReference type="ChEBI" id="CHEBI:17754"/>
        <dbReference type="ChEBI" id="CHEBI:28868"/>
    </reaction>
</comment>
<evidence type="ECO:0000259" key="5">
    <source>
        <dbReference type="Pfam" id="PF01764"/>
    </source>
</evidence>
<sequence>MVRTNVPPPNMPMDQNIPRLPAAHSFAGMPIMRPGTGNGSLVPSTSFNQLHTPLQPNVTGRGPPSFFHPDMATNVRPGAISISPPPKEGIPPTSRARSPNTFAPSSTDPKAHPSAPNAISNGKAPEREDPRRAHPDLTPLNVKDLGSKSSSAITNENVSSPTLLPFTERLSAIQPQIPSLLALKEPENGKNKHPDSEQDDGDTKEQLSKNLSAENDDPLLDHRHLQPGDTVSLLSHKATLQMYRDNAKKTNDPMLSYELAVFMLDVSRSLEFSQQMLSRGQDPAAESEQLAKEAMSILRRLADRGHVESQYLAGDCCMNGYGMSKGRPDLGLAYSYFVQAGKRGHPDAAYRAGTCYEKGWGCRRDPAKAVQFYKMAASRKHPGAQYRLGTAELNGELGLKRLAREGVKWLKRSAENATPEFPHALHELALLHEKGIYNVLFVDNEYSCELLAQAVEMGYAPSAYKLGVNYEYGRMGCLQDSGLSIHMYNIAAQQNHKEACFALTSWYLVGVPGILPQSDTEAYLWAKRAAEQGLAKAEYACGYFCENGIGTPRDLGEAKGWYQRAVEHGDNRASSRLNTLSGYTAKPVGIAADEASAKNLPQAIPVQPLSAPFPSAAPISTMRTLGVANYPTPKTMKETQAMQRDLHQQVLVAAIEEREKPKTATPTSPQGPSFFGQKGLQGRPFEKPFSPSQPPKEGGKPMSLIAAGPRAGFPKPPTPPPPPPPEPEPDADPQSAANPKSFKSRLLRLGKMGKIRKGTASEGAEGEDAENVGGLEVPEGEERLSATEKDPEGNEAPKSAPDVGADKETGLNKDPASVGDGAPSPKPETGAMVLSGPKPLGQARAQPAALTPGPSGPSGPSSAAGAEGAPRLPGEPKRHTLSDSSKPEAADKIPQETTGKSKDVNNEKSKNKKGEKSVGLSFFGLGKKNKNKDSDKSGSEDKQDPEVPKPSDEASPSIAKPTDIPATLSPKPDEQNSSLVERSKDSEPKSPSSSKPTMSPAEPSAPPMPAMPPGTAVRPPPSMALVPGRLPAGAAPDMTESKPVPASPQTGGMVPSRPPPPGARPVMPGTMMTSRPFPPGARPGMPPNVQPGLRPGMPPNAQPGARPGMPPNVQPGLRPGMPPNAQPGARPGMPPNAQPGARPGLPPNANAPDANNMLQLHPSAASGVRPPAALQPSLRPGPPPFSQTFPSPAGQSRPNPHLLPGVPGSSDGATPPASGHGVKPGSPPSMPVQRSFVPPTMQPGRPPSPSSPFGRPPTGPFSPSAARMPKMPSQSSMHLSGNGPPPPKPGQMMHVTLPAPTNQPRLGGASPRPPLAQPPRPMSPPPFPTSQQPVRPPFPRGITKIAPENHDFFGRITSYAHPKDVPDPVPMYQQFAALAQQSNCHNYHINISVGDATLLYSWGDNDRNQRLQLFHSKSLGIVASWAGMNPTSINSILGAADVFLVDVDRRYFPHAEKGAKLYKGFQDAYKRVAPTFIKELQYYQELYNEDRVSLTGLSYGAALANIALQHVKKNLKRGSIYRAVTFGLPRVGNQEWANSIDKHADGRFFYVANGNDLVVRAPPRELGYQHPSGQIWINPSNSSKWKFYPGQENVYGANSEFGYSIPDHTGVYFRTEIASLWGHCPATVGKD</sequence>
<feature type="compositionally biased region" description="Low complexity" evidence="4">
    <location>
        <begin position="847"/>
        <end position="870"/>
    </location>
</feature>
<feature type="region of interest" description="Disordered" evidence="4">
    <location>
        <begin position="181"/>
        <end position="206"/>
    </location>
</feature>
<feature type="compositionally biased region" description="Basic and acidic residues" evidence="4">
    <location>
        <begin position="931"/>
        <end position="952"/>
    </location>
</feature>
<dbReference type="SUPFAM" id="SSF81901">
    <property type="entry name" value="HCP-like"/>
    <property type="match status" value="1"/>
</dbReference>
<comment type="catalytic activity">
    <reaction evidence="2">
        <text>a diacylglycerol + H2O = a monoacylglycerol + a fatty acid + H(+)</text>
        <dbReference type="Rhea" id="RHEA:32731"/>
        <dbReference type="ChEBI" id="CHEBI:15377"/>
        <dbReference type="ChEBI" id="CHEBI:15378"/>
        <dbReference type="ChEBI" id="CHEBI:17408"/>
        <dbReference type="ChEBI" id="CHEBI:18035"/>
        <dbReference type="ChEBI" id="CHEBI:28868"/>
    </reaction>
</comment>
<feature type="compositionally biased region" description="Pro residues" evidence="4">
    <location>
        <begin position="1003"/>
        <end position="1022"/>
    </location>
</feature>
<gene>
    <name evidence="6" type="primary">CHS4_2</name>
    <name evidence="6" type="ORF">MARU1_003310</name>
</gene>
<dbReference type="InterPro" id="IPR002921">
    <property type="entry name" value="Fungal_lipase-type"/>
</dbReference>
<evidence type="ECO:0000256" key="2">
    <source>
        <dbReference type="ARBA" id="ARBA00047591"/>
    </source>
</evidence>
<evidence type="ECO:0000256" key="3">
    <source>
        <dbReference type="ARBA" id="ARBA00048461"/>
    </source>
</evidence>
<reference evidence="6 7" key="1">
    <citation type="submission" date="2023-03" db="EMBL/GenBank/DDBJ databases">
        <title>Mating type loci evolution in Malassezia.</title>
        <authorList>
            <person name="Coelho M.A."/>
        </authorList>
    </citation>
    <scope>NUCLEOTIDE SEQUENCE [LARGE SCALE GENOMIC DNA]</scope>
    <source>
        <strain evidence="6 7">CBS 13387</strain>
    </source>
</reference>
<organism evidence="6 7">
    <name type="scientific">Malassezia arunalokei</name>
    <dbReference type="NCBI Taxonomy" id="1514897"/>
    <lineage>
        <taxon>Eukaryota</taxon>
        <taxon>Fungi</taxon>
        <taxon>Dikarya</taxon>
        <taxon>Basidiomycota</taxon>
        <taxon>Ustilaginomycotina</taxon>
        <taxon>Malasseziomycetes</taxon>
        <taxon>Malasseziales</taxon>
        <taxon>Malasseziaceae</taxon>
        <taxon>Malassezia</taxon>
    </lineage>
</organism>
<proteinExistence type="predicted"/>
<feature type="compositionally biased region" description="Pro residues" evidence="4">
    <location>
        <begin position="714"/>
        <end position="726"/>
    </location>
</feature>
<dbReference type="EMBL" id="CP119922">
    <property type="protein sequence ID" value="WFD17261.1"/>
    <property type="molecule type" value="Genomic_DNA"/>
</dbReference>
<protein>
    <submittedName>
        <fullName evidence="6">Chitin synthase 4</fullName>
    </submittedName>
</protein>
<feature type="compositionally biased region" description="Polar residues" evidence="4">
    <location>
        <begin position="147"/>
        <end position="158"/>
    </location>
</feature>
<keyword evidence="7" id="KW-1185">Reference proteome</keyword>
<feature type="region of interest" description="Disordered" evidence="4">
    <location>
        <begin position="659"/>
        <end position="1336"/>
    </location>
</feature>
<evidence type="ECO:0000313" key="6">
    <source>
        <dbReference type="EMBL" id="WFD17261.1"/>
    </source>
</evidence>
<dbReference type="PANTHER" id="PTHR46430:SF1">
    <property type="entry name" value="CHITIN SYNTHASE REGULATOR SKT5-RELATED"/>
    <property type="match status" value="1"/>
</dbReference>
<dbReference type="GO" id="GO:0006629">
    <property type="term" value="P:lipid metabolic process"/>
    <property type="evidence" value="ECO:0007669"/>
    <property type="project" value="InterPro"/>
</dbReference>
<dbReference type="SUPFAM" id="SSF53474">
    <property type="entry name" value="alpha/beta-Hydrolases"/>
    <property type="match status" value="1"/>
</dbReference>
<feature type="compositionally biased region" description="Basic and acidic residues" evidence="4">
    <location>
        <begin position="184"/>
        <end position="206"/>
    </location>
</feature>
<feature type="compositionally biased region" description="Low complexity" evidence="4">
    <location>
        <begin position="1147"/>
        <end position="1156"/>
    </location>
</feature>
<dbReference type="InterPro" id="IPR051726">
    <property type="entry name" value="Chitin_Synth_Reg"/>
</dbReference>
<dbReference type="Gene3D" id="1.25.40.10">
    <property type="entry name" value="Tetratricopeptide repeat domain"/>
    <property type="match status" value="1"/>
</dbReference>
<feature type="compositionally biased region" description="Basic residues" evidence="4">
    <location>
        <begin position="742"/>
        <end position="757"/>
    </location>
</feature>
<feature type="region of interest" description="Disordered" evidence="4">
    <location>
        <begin position="34"/>
        <end position="158"/>
    </location>
</feature>
<feature type="compositionally biased region" description="Basic and acidic residues" evidence="4">
    <location>
        <begin position="124"/>
        <end position="135"/>
    </location>
</feature>
<dbReference type="Proteomes" id="UP001217582">
    <property type="component" value="Chromosome 7"/>
</dbReference>
<dbReference type="Gene3D" id="3.40.50.1820">
    <property type="entry name" value="alpha/beta hydrolase"/>
    <property type="match status" value="1"/>
</dbReference>
<feature type="compositionally biased region" description="Low complexity" evidence="4">
    <location>
        <begin position="989"/>
        <end position="1002"/>
    </location>
</feature>
<name>A0AAJ6CLR0_9BASI</name>
<feature type="compositionally biased region" description="Polar residues" evidence="4">
    <location>
        <begin position="39"/>
        <end position="58"/>
    </location>
</feature>
<evidence type="ECO:0000313" key="7">
    <source>
        <dbReference type="Proteomes" id="UP001217582"/>
    </source>
</evidence>
<evidence type="ECO:0000256" key="1">
    <source>
        <dbReference type="ARBA" id="ARBA00022737"/>
    </source>
</evidence>
<dbReference type="SMART" id="SM00671">
    <property type="entry name" value="SEL1"/>
    <property type="match status" value="7"/>
</dbReference>
<dbReference type="Pfam" id="PF01764">
    <property type="entry name" value="Lipase_3"/>
    <property type="match status" value="1"/>
</dbReference>
<feature type="compositionally biased region" description="Pro residues" evidence="4">
    <location>
        <begin position="1240"/>
        <end position="1260"/>
    </location>
</feature>
<dbReference type="InterPro" id="IPR029058">
    <property type="entry name" value="AB_hydrolase_fold"/>
</dbReference>
<feature type="compositionally biased region" description="Polar residues" evidence="4">
    <location>
        <begin position="1186"/>
        <end position="1198"/>
    </location>
</feature>
<dbReference type="InterPro" id="IPR006597">
    <property type="entry name" value="Sel1-like"/>
</dbReference>
<dbReference type="InterPro" id="IPR011990">
    <property type="entry name" value="TPR-like_helical_dom_sf"/>
</dbReference>
<dbReference type="PANTHER" id="PTHR46430">
    <property type="entry name" value="PROTEIN SKT5-RELATED"/>
    <property type="match status" value="1"/>
</dbReference>
<dbReference type="Pfam" id="PF08238">
    <property type="entry name" value="Sel1"/>
    <property type="match status" value="7"/>
</dbReference>
<feature type="compositionally biased region" description="Basic and acidic residues" evidence="4">
    <location>
        <begin position="874"/>
        <end position="916"/>
    </location>
</feature>